<feature type="domain" description="Exostosin GT47" evidence="7">
    <location>
        <begin position="98"/>
        <end position="234"/>
    </location>
</feature>
<reference evidence="8 9" key="1">
    <citation type="submission" date="2024-01" db="EMBL/GenBank/DDBJ databases">
        <authorList>
            <person name="Waweru B."/>
        </authorList>
    </citation>
    <scope>NUCLEOTIDE SEQUENCE [LARGE SCALE GENOMIC DNA]</scope>
</reference>
<evidence type="ECO:0000256" key="5">
    <source>
        <dbReference type="ARBA" id="ARBA00023034"/>
    </source>
</evidence>
<evidence type="ECO:0000259" key="7">
    <source>
        <dbReference type="Pfam" id="PF03016"/>
    </source>
</evidence>
<comment type="subcellular location">
    <subcellularLocation>
        <location evidence="1">Golgi apparatus membrane</location>
        <topology evidence="1">Single-pass type II membrane protein</topology>
    </subcellularLocation>
</comment>
<proteinExistence type="inferred from homology"/>
<accession>A0AAV1SND7</accession>
<comment type="similarity">
    <text evidence="2">Belongs to the glycosyltransferase 47 family.</text>
</comment>
<evidence type="ECO:0000256" key="4">
    <source>
        <dbReference type="ARBA" id="ARBA00022968"/>
    </source>
</evidence>
<dbReference type="AlphaFoldDB" id="A0AAV1SND7"/>
<keyword evidence="3" id="KW-0328">Glycosyltransferase</keyword>
<evidence type="ECO:0000256" key="6">
    <source>
        <dbReference type="SAM" id="Phobius"/>
    </source>
</evidence>
<evidence type="ECO:0000256" key="3">
    <source>
        <dbReference type="ARBA" id="ARBA00022676"/>
    </source>
</evidence>
<evidence type="ECO:0000313" key="9">
    <source>
        <dbReference type="Proteomes" id="UP001314170"/>
    </source>
</evidence>
<dbReference type="PANTHER" id="PTHR11062:SF43">
    <property type="entry name" value="EXOSTOSIN FAMILY PROTEIN"/>
    <property type="match status" value="1"/>
</dbReference>
<dbReference type="PANTHER" id="PTHR11062">
    <property type="entry name" value="EXOSTOSIN HEPARAN SULFATE GLYCOSYLTRANSFERASE -RELATED"/>
    <property type="match status" value="1"/>
</dbReference>
<dbReference type="GO" id="GO:0000139">
    <property type="term" value="C:Golgi membrane"/>
    <property type="evidence" value="ECO:0007669"/>
    <property type="project" value="UniProtKB-SubCell"/>
</dbReference>
<dbReference type="InterPro" id="IPR040911">
    <property type="entry name" value="Exostosin_GT47"/>
</dbReference>
<dbReference type="EMBL" id="CAWUPB010001195">
    <property type="protein sequence ID" value="CAK7355328.1"/>
    <property type="molecule type" value="Genomic_DNA"/>
</dbReference>
<comment type="caution">
    <text evidence="8">The sequence shown here is derived from an EMBL/GenBank/DDBJ whole genome shotgun (WGS) entry which is preliminary data.</text>
</comment>
<dbReference type="GO" id="GO:0016757">
    <property type="term" value="F:glycosyltransferase activity"/>
    <property type="evidence" value="ECO:0007669"/>
    <property type="project" value="UniProtKB-KW"/>
</dbReference>
<feature type="transmembrane region" description="Helical" evidence="6">
    <location>
        <begin position="21"/>
        <end position="39"/>
    </location>
</feature>
<keyword evidence="6" id="KW-0472">Membrane</keyword>
<keyword evidence="9" id="KW-1185">Reference proteome</keyword>
<keyword evidence="3" id="KW-0808">Transferase</keyword>
<sequence length="250" mass="29221">MMRSSPNPRANNIWTKEIIEIMIIILASLHFIMSQFYFFRISPQDDRTQDSTPGIVFDSHQDGRALSHLPPLLLWCLKDIGNIYHREAVFLANYAAMERDFKIFVYSDRRQKKCYNPKDKLKSNYASEHHFLKNLIPSRFFTDDPTKAHLFFIPFSCQEDKEIAIWAHVQGLIFGYPFWNRTLGTDHFFFSCHDIVSRATEGIPIVTKNAIRLFCSSNYDSKYIPHKDVSVPQALELSLPPDHGEDVWSW</sequence>
<keyword evidence="5" id="KW-0333">Golgi apparatus</keyword>
<evidence type="ECO:0000313" key="8">
    <source>
        <dbReference type="EMBL" id="CAK7355328.1"/>
    </source>
</evidence>
<gene>
    <name evidence="8" type="ORF">DCAF_LOCUS25610</name>
</gene>
<dbReference type="InterPro" id="IPR004263">
    <property type="entry name" value="Exostosin"/>
</dbReference>
<keyword evidence="6" id="KW-0812">Transmembrane</keyword>
<evidence type="ECO:0000256" key="2">
    <source>
        <dbReference type="ARBA" id="ARBA00010271"/>
    </source>
</evidence>
<keyword evidence="4" id="KW-0735">Signal-anchor</keyword>
<evidence type="ECO:0000256" key="1">
    <source>
        <dbReference type="ARBA" id="ARBA00004323"/>
    </source>
</evidence>
<organism evidence="8 9">
    <name type="scientific">Dovyalis caffra</name>
    <dbReference type="NCBI Taxonomy" id="77055"/>
    <lineage>
        <taxon>Eukaryota</taxon>
        <taxon>Viridiplantae</taxon>
        <taxon>Streptophyta</taxon>
        <taxon>Embryophyta</taxon>
        <taxon>Tracheophyta</taxon>
        <taxon>Spermatophyta</taxon>
        <taxon>Magnoliopsida</taxon>
        <taxon>eudicotyledons</taxon>
        <taxon>Gunneridae</taxon>
        <taxon>Pentapetalae</taxon>
        <taxon>rosids</taxon>
        <taxon>fabids</taxon>
        <taxon>Malpighiales</taxon>
        <taxon>Salicaceae</taxon>
        <taxon>Flacourtieae</taxon>
        <taxon>Dovyalis</taxon>
    </lineage>
</organism>
<protein>
    <recommendedName>
        <fullName evidence="7">Exostosin GT47 domain-containing protein</fullName>
    </recommendedName>
</protein>
<name>A0AAV1SND7_9ROSI</name>
<keyword evidence="6" id="KW-1133">Transmembrane helix</keyword>
<dbReference type="Proteomes" id="UP001314170">
    <property type="component" value="Unassembled WGS sequence"/>
</dbReference>
<dbReference type="Pfam" id="PF03016">
    <property type="entry name" value="Exostosin_GT47"/>
    <property type="match status" value="1"/>
</dbReference>